<evidence type="ECO:0000313" key="2">
    <source>
        <dbReference type="Proteomes" id="UP000184028"/>
    </source>
</evidence>
<organism evidence="1 2">
    <name type="scientific">Flavobacterium chilense</name>
    <dbReference type="NCBI Taxonomy" id="946677"/>
    <lineage>
        <taxon>Bacteria</taxon>
        <taxon>Pseudomonadati</taxon>
        <taxon>Bacteroidota</taxon>
        <taxon>Flavobacteriia</taxon>
        <taxon>Flavobacteriales</taxon>
        <taxon>Flavobacteriaceae</taxon>
        <taxon>Flavobacterium</taxon>
    </lineage>
</organism>
<proteinExistence type="predicted"/>
<reference evidence="2" key="1">
    <citation type="submission" date="2016-11" db="EMBL/GenBank/DDBJ databases">
        <authorList>
            <person name="Varghese N."/>
            <person name="Submissions S."/>
        </authorList>
    </citation>
    <scope>NUCLEOTIDE SEQUENCE [LARGE SCALE GENOMIC DNA]</scope>
    <source>
        <strain evidence="2">DSM 24724</strain>
    </source>
</reference>
<accession>A0A1M7DQH7</accession>
<name>A0A1M7DQH7_9FLAO</name>
<gene>
    <name evidence="1" type="ORF">SAMN05444484_102679</name>
</gene>
<sequence length="78" mass="9461">MQNKNVRNGIQINKLRRYKLIMDLYKKMVAEHPYTPITKIHKEYIYPVYPISRSTLYEILCTPINKLLSEYEEQNKKN</sequence>
<dbReference type="RefSeq" id="WP_068842115.1">
    <property type="nucleotide sequence ID" value="NZ_FRBT01000002.1"/>
</dbReference>
<dbReference type="OrthoDB" id="1151453at2"/>
<dbReference type="Proteomes" id="UP000184028">
    <property type="component" value="Unassembled WGS sequence"/>
</dbReference>
<dbReference type="EMBL" id="FRBT01000002">
    <property type="protein sequence ID" value="SHL81736.1"/>
    <property type="molecule type" value="Genomic_DNA"/>
</dbReference>
<protein>
    <submittedName>
        <fullName evidence="1">Uncharacterized protein</fullName>
    </submittedName>
</protein>
<dbReference type="STRING" id="946677.SAMN05444484_102679"/>
<evidence type="ECO:0000313" key="1">
    <source>
        <dbReference type="EMBL" id="SHL81736.1"/>
    </source>
</evidence>
<keyword evidence="2" id="KW-1185">Reference proteome</keyword>
<dbReference type="AlphaFoldDB" id="A0A1M7DQH7"/>